<dbReference type="EMBL" id="FOTK01000006">
    <property type="protein sequence ID" value="SFL51776.1"/>
    <property type="molecule type" value="Genomic_DNA"/>
</dbReference>
<protein>
    <submittedName>
        <fullName evidence="4">Cysteine synthase A</fullName>
    </submittedName>
</protein>
<dbReference type="InterPro" id="IPR050214">
    <property type="entry name" value="Cys_Synth/Cystath_Beta-Synth"/>
</dbReference>
<dbReference type="SUPFAM" id="SSF53686">
    <property type="entry name" value="Tryptophan synthase beta subunit-like PLP-dependent enzymes"/>
    <property type="match status" value="1"/>
</dbReference>
<dbReference type="AlphaFoldDB" id="A0A1I4IDD8"/>
<dbReference type="PROSITE" id="PS00901">
    <property type="entry name" value="CYS_SYNTHASE"/>
    <property type="match status" value="1"/>
</dbReference>
<feature type="domain" description="Tryptophan synthase beta chain-like PALP" evidence="3">
    <location>
        <begin position="11"/>
        <end position="306"/>
    </location>
</feature>
<dbReference type="InterPro" id="IPR036052">
    <property type="entry name" value="TrpB-like_PALP_sf"/>
</dbReference>
<name>A0A1I4IDD8_9HYPH</name>
<comment type="cofactor">
    <cofactor evidence="1">
        <name>pyridoxal 5'-phosphate</name>
        <dbReference type="ChEBI" id="CHEBI:597326"/>
    </cofactor>
</comment>
<dbReference type="CDD" id="cd01561">
    <property type="entry name" value="CBS_like"/>
    <property type="match status" value="1"/>
</dbReference>
<accession>A0A1I4IDD8</accession>
<dbReference type="Pfam" id="PF00291">
    <property type="entry name" value="PALP"/>
    <property type="match status" value="1"/>
</dbReference>
<dbReference type="GO" id="GO:0016765">
    <property type="term" value="F:transferase activity, transferring alkyl or aryl (other than methyl) groups"/>
    <property type="evidence" value="ECO:0007669"/>
    <property type="project" value="UniProtKB-ARBA"/>
</dbReference>
<dbReference type="GO" id="GO:0006535">
    <property type="term" value="P:cysteine biosynthetic process from serine"/>
    <property type="evidence" value="ECO:0007669"/>
    <property type="project" value="InterPro"/>
</dbReference>
<reference evidence="5" key="1">
    <citation type="submission" date="2016-10" db="EMBL/GenBank/DDBJ databases">
        <authorList>
            <person name="Varghese N."/>
            <person name="Submissions S."/>
        </authorList>
    </citation>
    <scope>NUCLEOTIDE SEQUENCE [LARGE SCALE GENOMIC DNA]</scope>
    <source>
        <strain evidence="5">BL36</strain>
    </source>
</reference>
<proteinExistence type="predicted"/>
<dbReference type="InterPro" id="IPR001216">
    <property type="entry name" value="P-phosphate_BS"/>
</dbReference>
<gene>
    <name evidence="4" type="ORF">SAMN05192568_100649</name>
</gene>
<dbReference type="PANTHER" id="PTHR10314">
    <property type="entry name" value="CYSTATHIONINE BETA-SYNTHASE"/>
    <property type="match status" value="1"/>
</dbReference>
<organism evidence="4 5">
    <name type="scientific">Methylobacterium pseudosasicola</name>
    <dbReference type="NCBI Taxonomy" id="582667"/>
    <lineage>
        <taxon>Bacteria</taxon>
        <taxon>Pseudomonadati</taxon>
        <taxon>Pseudomonadota</taxon>
        <taxon>Alphaproteobacteria</taxon>
        <taxon>Hyphomicrobiales</taxon>
        <taxon>Methylobacteriaceae</taxon>
        <taxon>Methylobacterium</taxon>
    </lineage>
</organism>
<dbReference type="RefSeq" id="WP_244537065.1">
    <property type="nucleotide sequence ID" value="NZ_FOTK01000006.1"/>
</dbReference>
<evidence type="ECO:0000256" key="2">
    <source>
        <dbReference type="ARBA" id="ARBA00022898"/>
    </source>
</evidence>
<evidence type="ECO:0000313" key="4">
    <source>
        <dbReference type="EMBL" id="SFL51776.1"/>
    </source>
</evidence>
<dbReference type="STRING" id="582667.SAMN05192568_100649"/>
<dbReference type="Proteomes" id="UP000199048">
    <property type="component" value="Unassembled WGS sequence"/>
</dbReference>
<keyword evidence="5" id="KW-1185">Reference proteome</keyword>
<sequence length="311" mass="31742">MPPAITPSALDLIGNTPLIALDRAHPGPGRILAKAEFMQPGGSVKDRAARAILLAARADGRLVRGAPVVEMTSGNMGAGLAVACAALGHPLVVTLSAGNSPQRARMLEALGAEVVLVPQVDGLPGQVTGADVAAAAEEAGRLARERGGFYVDQFHASEGVGIHRDTTGPEIWAQSGGRVDAWVASVGTGATFLGVAAALRARNPQVVCAAVEPDGCRPLAGEPVTKPRHVLQGTGYGSVPPHWDPGLMDLAVSVTDDEAAHWRRLLAIREGLHVGYSAAANVCAAAALLASGRLPADAVAVTVLCDTGLKY</sequence>
<evidence type="ECO:0000259" key="3">
    <source>
        <dbReference type="Pfam" id="PF00291"/>
    </source>
</evidence>
<keyword evidence="2" id="KW-0663">Pyridoxal phosphate</keyword>
<evidence type="ECO:0000313" key="5">
    <source>
        <dbReference type="Proteomes" id="UP000199048"/>
    </source>
</evidence>
<dbReference type="InterPro" id="IPR001926">
    <property type="entry name" value="TrpB-like_PALP"/>
</dbReference>
<dbReference type="Gene3D" id="3.40.50.1100">
    <property type="match status" value="2"/>
</dbReference>
<evidence type="ECO:0000256" key="1">
    <source>
        <dbReference type="ARBA" id="ARBA00001933"/>
    </source>
</evidence>